<dbReference type="InterPro" id="IPR000160">
    <property type="entry name" value="GGDEF_dom"/>
</dbReference>
<feature type="transmembrane region" description="Helical" evidence="1">
    <location>
        <begin position="42"/>
        <end position="61"/>
    </location>
</feature>
<keyword evidence="1" id="KW-0812">Transmembrane</keyword>
<reference evidence="3" key="1">
    <citation type="submission" date="2018-06" db="EMBL/GenBank/DDBJ databases">
        <authorList>
            <person name="Zhirakovskaya E."/>
        </authorList>
    </citation>
    <scope>NUCLEOTIDE SEQUENCE</scope>
</reference>
<proteinExistence type="predicted"/>
<evidence type="ECO:0000259" key="2">
    <source>
        <dbReference type="PROSITE" id="PS50887"/>
    </source>
</evidence>
<dbReference type="EMBL" id="UOFC01000099">
    <property type="protein sequence ID" value="VAW46406.1"/>
    <property type="molecule type" value="Genomic_DNA"/>
</dbReference>
<dbReference type="SMART" id="SM00267">
    <property type="entry name" value="GGDEF"/>
    <property type="match status" value="1"/>
</dbReference>
<dbReference type="Gene3D" id="3.30.70.270">
    <property type="match status" value="1"/>
</dbReference>
<feature type="transmembrane region" description="Helical" evidence="1">
    <location>
        <begin position="144"/>
        <end position="162"/>
    </location>
</feature>
<dbReference type="FunFam" id="3.30.70.270:FF:000001">
    <property type="entry name" value="Diguanylate cyclase domain protein"/>
    <property type="match status" value="1"/>
</dbReference>
<dbReference type="SUPFAM" id="SSF55073">
    <property type="entry name" value="Nucleotide cyclase"/>
    <property type="match status" value="1"/>
</dbReference>
<protein>
    <submittedName>
        <fullName evidence="3">DIGUANYLATE CYCLASE</fullName>
    </submittedName>
</protein>
<gene>
    <name evidence="3" type="ORF">MNBD_GAMMA03-262</name>
</gene>
<dbReference type="NCBIfam" id="TIGR00254">
    <property type="entry name" value="GGDEF"/>
    <property type="match status" value="1"/>
</dbReference>
<evidence type="ECO:0000313" key="3">
    <source>
        <dbReference type="EMBL" id="VAW46406.1"/>
    </source>
</evidence>
<name>A0A3B0WQ76_9ZZZZ</name>
<feature type="transmembrane region" description="Helical" evidence="1">
    <location>
        <begin position="174"/>
        <end position="191"/>
    </location>
</feature>
<keyword evidence="1" id="KW-1133">Transmembrane helix</keyword>
<feature type="domain" description="GGDEF" evidence="2">
    <location>
        <begin position="244"/>
        <end position="373"/>
    </location>
</feature>
<keyword evidence="1" id="KW-0472">Membrane</keyword>
<dbReference type="PROSITE" id="PS50887">
    <property type="entry name" value="GGDEF"/>
    <property type="match status" value="1"/>
</dbReference>
<dbReference type="Pfam" id="PF00990">
    <property type="entry name" value="GGDEF"/>
    <property type="match status" value="1"/>
</dbReference>
<feature type="transmembrane region" description="Helical" evidence="1">
    <location>
        <begin position="67"/>
        <end position="86"/>
    </location>
</feature>
<dbReference type="InterPro" id="IPR029787">
    <property type="entry name" value="Nucleotide_cyclase"/>
</dbReference>
<accession>A0A3B0WQ76</accession>
<dbReference type="PANTHER" id="PTHR45138:SF9">
    <property type="entry name" value="DIGUANYLATE CYCLASE DGCM-RELATED"/>
    <property type="match status" value="1"/>
</dbReference>
<dbReference type="GO" id="GO:0052621">
    <property type="term" value="F:diguanylate cyclase activity"/>
    <property type="evidence" value="ECO:0007669"/>
    <property type="project" value="TreeGrafter"/>
</dbReference>
<dbReference type="InterPro" id="IPR043128">
    <property type="entry name" value="Rev_trsase/Diguanyl_cyclase"/>
</dbReference>
<dbReference type="InterPro" id="IPR050469">
    <property type="entry name" value="Diguanylate_Cyclase"/>
</dbReference>
<feature type="transmembrane region" description="Helical" evidence="1">
    <location>
        <begin position="120"/>
        <end position="137"/>
    </location>
</feature>
<dbReference type="AlphaFoldDB" id="A0A3B0WQ76"/>
<evidence type="ECO:0000256" key="1">
    <source>
        <dbReference type="SAM" id="Phobius"/>
    </source>
</evidence>
<organism evidence="3">
    <name type="scientific">hydrothermal vent metagenome</name>
    <dbReference type="NCBI Taxonomy" id="652676"/>
    <lineage>
        <taxon>unclassified sequences</taxon>
        <taxon>metagenomes</taxon>
        <taxon>ecological metagenomes</taxon>
    </lineage>
</organism>
<sequence length="373" mass="43006">MQSFFTRIYRTLLSVNDSYTYTSLKDLEHLADQRKRLLLKTCFYIMFAMLFLFSLLNAFVYQEVSNYVFMLKLISLVIILYLIAQLHRNPTPQNINKLAKRSSFIFAAFLLFLIDLNQAQNFSLIWVFFFPIFAMTINGSKTGLRYTLVFITLLLLLAYNHIGHWQNGLWNELSFIRLMAASLILTFIIYINEVSLNNAKLQARSALEELQTLSTTDELTGIFNRRHINDTLGKAIQNAERYNAPLTLTLFDIDDFKKINDQYGHIVGDKILNEMVGKIQKNIRSTDSFGRWGGEEFLIILPHETRESAIQFCEKIRTTVEEMRFSEPSIQITCSFGIAQLQKSMAAEELIDQADQALYIAKTSGKNQIKTAS</sequence>
<dbReference type="PANTHER" id="PTHR45138">
    <property type="entry name" value="REGULATORY COMPONENTS OF SENSORY TRANSDUCTION SYSTEM"/>
    <property type="match status" value="1"/>
</dbReference>
<dbReference type="CDD" id="cd01949">
    <property type="entry name" value="GGDEF"/>
    <property type="match status" value="1"/>
</dbReference>
<feature type="transmembrane region" description="Helical" evidence="1">
    <location>
        <begin position="98"/>
        <end position="114"/>
    </location>
</feature>